<feature type="compositionally biased region" description="Low complexity" evidence="5">
    <location>
        <begin position="135"/>
        <end position="145"/>
    </location>
</feature>
<dbReference type="InterPro" id="IPR020422">
    <property type="entry name" value="TYR_PHOSPHATASE_DUAL_dom"/>
</dbReference>
<feature type="compositionally biased region" description="Low complexity" evidence="5">
    <location>
        <begin position="46"/>
        <end position="64"/>
    </location>
</feature>
<proteinExistence type="inferred from homology"/>
<dbReference type="InParanoid" id="A0A165CRY3"/>
<feature type="domain" description="Tyrosine-protein phosphatase" evidence="6">
    <location>
        <begin position="546"/>
        <end position="695"/>
    </location>
</feature>
<dbReference type="InterPro" id="IPR036873">
    <property type="entry name" value="Rhodanese-like_dom_sf"/>
</dbReference>
<comment type="similarity">
    <text evidence="1">Belongs to the protein-tyrosine phosphatase family. Non-receptor class dual specificity subfamily.</text>
</comment>
<dbReference type="AlphaFoldDB" id="A0A165CRY3"/>
<evidence type="ECO:0000259" key="6">
    <source>
        <dbReference type="PROSITE" id="PS50054"/>
    </source>
</evidence>
<dbReference type="InterPro" id="IPR029021">
    <property type="entry name" value="Prot-tyrosine_phosphatase-like"/>
</dbReference>
<feature type="compositionally biased region" description="Polar residues" evidence="5">
    <location>
        <begin position="523"/>
        <end position="536"/>
    </location>
</feature>
<keyword evidence="9" id="KW-1185">Reference proteome</keyword>
<dbReference type="STRING" id="1314785.A0A165CRY3"/>
<dbReference type="Gene3D" id="3.90.190.10">
    <property type="entry name" value="Protein tyrosine phosphatase superfamily"/>
    <property type="match status" value="1"/>
</dbReference>
<dbReference type="EMBL" id="KV427645">
    <property type="protein sequence ID" value="KZT03331.1"/>
    <property type="molecule type" value="Genomic_DNA"/>
</dbReference>
<dbReference type="GO" id="GO:0005737">
    <property type="term" value="C:cytoplasm"/>
    <property type="evidence" value="ECO:0007669"/>
    <property type="project" value="TreeGrafter"/>
</dbReference>
<accession>A0A165CRY3</accession>
<dbReference type="Gene3D" id="3.40.250.10">
    <property type="entry name" value="Rhodanese-like domain"/>
    <property type="match status" value="1"/>
</dbReference>
<dbReference type="SMART" id="SM00195">
    <property type="entry name" value="DSPc"/>
    <property type="match status" value="1"/>
</dbReference>
<feature type="region of interest" description="Disordered" evidence="5">
    <location>
        <begin position="42"/>
        <end position="70"/>
    </location>
</feature>
<gene>
    <name evidence="8" type="ORF">LAESUDRAFT_660053</name>
</gene>
<feature type="domain" description="Tyrosine specific protein phosphatases" evidence="7">
    <location>
        <begin position="612"/>
        <end position="676"/>
    </location>
</feature>
<dbReference type="OrthoDB" id="273181at2759"/>
<name>A0A165CRY3_9APHY</name>
<feature type="compositionally biased region" description="Low complexity" evidence="5">
    <location>
        <begin position="488"/>
        <end position="499"/>
    </location>
</feature>
<dbReference type="PROSITE" id="PS50054">
    <property type="entry name" value="TYR_PHOSPHATASE_DUAL"/>
    <property type="match status" value="1"/>
</dbReference>
<feature type="region of interest" description="Disordered" evidence="5">
    <location>
        <begin position="705"/>
        <end position="724"/>
    </location>
</feature>
<evidence type="ECO:0000259" key="7">
    <source>
        <dbReference type="PROSITE" id="PS50056"/>
    </source>
</evidence>
<dbReference type="PANTHER" id="PTHR10159:SF530">
    <property type="entry name" value="DUAL SPECIFICITY PROTEIN PHOSPHATASE DDB_G0271350-RELATED"/>
    <property type="match status" value="1"/>
</dbReference>
<dbReference type="Pfam" id="PF00782">
    <property type="entry name" value="DSPc"/>
    <property type="match status" value="1"/>
</dbReference>
<reference evidence="8 9" key="1">
    <citation type="journal article" date="2016" name="Mol. Biol. Evol.">
        <title>Comparative Genomics of Early-Diverging Mushroom-Forming Fungi Provides Insights into the Origins of Lignocellulose Decay Capabilities.</title>
        <authorList>
            <person name="Nagy L.G."/>
            <person name="Riley R."/>
            <person name="Tritt A."/>
            <person name="Adam C."/>
            <person name="Daum C."/>
            <person name="Floudas D."/>
            <person name="Sun H."/>
            <person name="Yadav J.S."/>
            <person name="Pangilinan J."/>
            <person name="Larsson K.H."/>
            <person name="Matsuura K."/>
            <person name="Barry K."/>
            <person name="Labutti K."/>
            <person name="Kuo R."/>
            <person name="Ohm R.A."/>
            <person name="Bhattacharya S.S."/>
            <person name="Shirouzu T."/>
            <person name="Yoshinaga Y."/>
            <person name="Martin F.M."/>
            <person name="Grigoriev I.V."/>
            <person name="Hibbett D.S."/>
        </authorList>
    </citation>
    <scope>NUCLEOTIDE SEQUENCE [LARGE SCALE GENOMIC DNA]</scope>
    <source>
        <strain evidence="8 9">93-53</strain>
    </source>
</reference>
<evidence type="ECO:0000256" key="1">
    <source>
        <dbReference type="ARBA" id="ARBA00008601"/>
    </source>
</evidence>
<feature type="compositionally biased region" description="Low complexity" evidence="5">
    <location>
        <begin position="111"/>
        <end position="125"/>
    </location>
</feature>
<dbReference type="InterPro" id="IPR000387">
    <property type="entry name" value="Tyr_Pase_dom"/>
</dbReference>
<evidence type="ECO:0000256" key="2">
    <source>
        <dbReference type="ARBA" id="ARBA00013064"/>
    </source>
</evidence>
<dbReference type="PANTHER" id="PTHR10159">
    <property type="entry name" value="DUAL SPECIFICITY PROTEIN PHOSPHATASE"/>
    <property type="match status" value="1"/>
</dbReference>
<dbReference type="SUPFAM" id="SSF52821">
    <property type="entry name" value="Rhodanese/Cell cycle control phosphatase"/>
    <property type="match status" value="1"/>
</dbReference>
<evidence type="ECO:0000256" key="4">
    <source>
        <dbReference type="ARBA" id="ARBA00022912"/>
    </source>
</evidence>
<feature type="region of interest" description="Disordered" evidence="5">
    <location>
        <begin position="110"/>
        <end position="145"/>
    </location>
</feature>
<dbReference type="Proteomes" id="UP000076871">
    <property type="component" value="Unassembled WGS sequence"/>
</dbReference>
<dbReference type="GeneID" id="63821876"/>
<dbReference type="SUPFAM" id="SSF52799">
    <property type="entry name" value="(Phosphotyrosine protein) phosphatases II"/>
    <property type="match status" value="1"/>
</dbReference>
<organism evidence="8 9">
    <name type="scientific">Laetiporus sulphureus 93-53</name>
    <dbReference type="NCBI Taxonomy" id="1314785"/>
    <lineage>
        <taxon>Eukaryota</taxon>
        <taxon>Fungi</taxon>
        <taxon>Dikarya</taxon>
        <taxon>Basidiomycota</taxon>
        <taxon>Agaricomycotina</taxon>
        <taxon>Agaricomycetes</taxon>
        <taxon>Polyporales</taxon>
        <taxon>Laetiporus</taxon>
    </lineage>
</organism>
<dbReference type="FunFam" id="3.90.190.10:FF:000120">
    <property type="entry name" value="MAP kinase phosphatase, putative"/>
    <property type="match status" value="1"/>
</dbReference>
<dbReference type="RefSeq" id="XP_040761071.1">
    <property type="nucleotide sequence ID" value="XM_040904846.1"/>
</dbReference>
<keyword evidence="4" id="KW-0904">Protein phosphatase</keyword>
<evidence type="ECO:0000256" key="5">
    <source>
        <dbReference type="SAM" id="MobiDB-lite"/>
    </source>
</evidence>
<dbReference type="InterPro" id="IPR000340">
    <property type="entry name" value="Dual-sp_phosphatase_cat-dom"/>
</dbReference>
<dbReference type="CDD" id="cd14498">
    <property type="entry name" value="DSP"/>
    <property type="match status" value="1"/>
</dbReference>
<keyword evidence="3" id="KW-0378">Hydrolase</keyword>
<dbReference type="EC" id="3.1.3.48" evidence="2"/>
<dbReference type="GO" id="GO:0004725">
    <property type="term" value="F:protein tyrosine phosphatase activity"/>
    <property type="evidence" value="ECO:0007669"/>
    <property type="project" value="UniProtKB-EC"/>
</dbReference>
<feature type="compositionally biased region" description="Low complexity" evidence="5">
    <location>
        <begin position="462"/>
        <end position="471"/>
    </location>
</feature>
<protein>
    <recommendedName>
        <fullName evidence="2">protein-tyrosine-phosphatase</fullName>
        <ecNumber evidence="2">3.1.3.48</ecNumber>
    </recommendedName>
</protein>
<evidence type="ECO:0000313" key="8">
    <source>
        <dbReference type="EMBL" id="KZT03331.1"/>
    </source>
</evidence>
<dbReference type="PROSITE" id="PS50056">
    <property type="entry name" value="TYR_PHOSPHATASE_2"/>
    <property type="match status" value="1"/>
</dbReference>
<sequence length="813" mass="88856">MPPAKRGRPPNLTVQVDSIKRPGQSNTIIELVTPVDLVDDLEEIDLQSSSPSSSSSSSLTSYPSNAETDSDAALDDLSKDLAALEQLRQSVEKNLRLRPLRSAASVHGFASSSPFTRQSSSSPYSAWSEFSDQRTPSPTGSASPASAYFTPLSELRATPLSAYYVDTDRWRLASIDTSLKTLQPASGMDPAVLVARLSASNRPILIDTRPVASFLSSRLERSINMAIPSLILKRCRKPNGGFHDFDALHQYITTEDGKRIWDDMISSGEWDGDVILYDETMDEKDRHNPQSTVWVLVEVVQPLLDNGSVDYLEGGLAAARQHPYLQQLIITDDGMDISSQNDLSTNNRNKGGLFQLDVASAGHSRNLPEVEQMPSSPAVGMPLDSHPWSKFADYATPSPPPSQTIFSLPSTPRRPSIPTLRKIDTSSAERLNAGMPKLQVRTVPTKAATLAAPPMHGHDSSSIRSRSRSPSHLNLAFSNNSPPKSARLLSPQSNSSSELLPPPSPSFTQSSTPRTPVTPMPRSPSTARPDSSQPPTTEEDPYPVFTVSTILPNFLYLGPELTAEEHVEELLSLGVKRILNIAFECDDDHGLHLRERFERYVRIPMRDTVEEDNITRGVRDVCELLDDARLHSAPTYVHCKAGKSRSVTAVMAYLIHANHWTLSKAYSFVLERRKGISPNIGFVSELMTFEEQELGGKSVGVIKAVPGNGENDGEDSSASSSGLNTNYQVVLGGRRPQNVRESLPPVFTREHSFNIVPVPTADDTAAIGDSGQEMEIKDASGRYRHARRAPVDVATLQPLRRVSKAGLESTICS</sequence>
<evidence type="ECO:0000313" key="9">
    <source>
        <dbReference type="Proteomes" id="UP000076871"/>
    </source>
</evidence>
<feature type="compositionally biased region" description="Low complexity" evidence="5">
    <location>
        <begin position="506"/>
        <end position="515"/>
    </location>
</feature>
<dbReference type="GO" id="GO:0043409">
    <property type="term" value="P:negative regulation of MAPK cascade"/>
    <property type="evidence" value="ECO:0007669"/>
    <property type="project" value="TreeGrafter"/>
</dbReference>
<evidence type="ECO:0000256" key="3">
    <source>
        <dbReference type="ARBA" id="ARBA00022801"/>
    </source>
</evidence>
<feature type="region of interest" description="Disordered" evidence="5">
    <location>
        <begin position="390"/>
        <end position="543"/>
    </location>
</feature>